<evidence type="ECO:0000313" key="6">
    <source>
        <dbReference type="Proteomes" id="UP001226577"/>
    </source>
</evidence>
<dbReference type="PANTHER" id="PTHR46796">
    <property type="entry name" value="HTH-TYPE TRANSCRIPTIONAL ACTIVATOR RHAS-RELATED"/>
    <property type="match status" value="1"/>
</dbReference>
<gene>
    <name evidence="5" type="ORF">J2X98_003900</name>
</gene>
<dbReference type="Proteomes" id="UP001226577">
    <property type="component" value="Unassembled WGS sequence"/>
</dbReference>
<proteinExistence type="predicted"/>
<dbReference type="PROSITE" id="PS00041">
    <property type="entry name" value="HTH_ARAC_FAMILY_1"/>
    <property type="match status" value="1"/>
</dbReference>
<dbReference type="InterPro" id="IPR009057">
    <property type="entry name" value="Homeodomain-like_sf"/>
</dbReference>
<evidence type="ECO:0000259" key="4">
    <source>
        <dbReference type="PROSITE" id="PS01124"/>
    </source>
</evidence>
<dbReference type="Pfam" id="PF12833">
    <property type="entry name" value="HTH_18"/>
    <property type="match status" value="1"/>
</dbReference>
<dbReference type="SUPFAM" id="SSF46689">
    <property type="entry name" value="Homeodomain-like"/>
    <property type="match status" value="1"/>
</dbReference>
<sequence>MNATSKPLNNFPVLHTRDLDQAREAVSDVYLPHQLTRASAGPMEMTLNACGNRGVTIGYLTYQAETTLRMPAPEEFYHLNLTTAGHTFGAREDGRRAETGAGASGLLLMPDRDCTVTWSPDAEQLILRFSRTRLENHAADLLGQNIGEPVEFDFGVDLTTARGRSLLASAEFMAAEMNRVGGIADNPLIVEQLESFVMSNLLLAVPNTYTNTLDAPAPTVNLGRLKPVVDFMEANADEAISPAELARVGHMSIRTLHASFQQVLQTTPMDYLRRIRMERVRTELISNPDPELKITDLAARWGFYHPSRFAARYRETYGELPSETVLRHR</sequence>
<dbReference type="RefSeq" id="WP_307311382.1">
    <property type="nucleotide sequence ID" value="NZ_JAUSRE010000025.1"/>
</dbReference>
<dbReference type="InterPro" id="IPR018062">
    <property type="entry name" value="HTH_AraC-typ_CS"/>
</dbReference>
<name>A0ABT9RYF5_9MICC</name>
<feature type="domain" description="HTH araC/xylS-type" evidence="4">
    <location>
        <begin position="226"/>
        <end position="327"/>
    </location>
</feature>
<dbReference type="Gene3D" id="1.10.10.60">
    <property type="entry name" value="Homeodomain-like"/>
    <property type="match status" value="1"/>
</dbReference>
<dbReference type="InterPro" id="IPR018060">
    <property type="entry name" value="HTH_AraC"/>
</dbReference>
<dbReference type="InterPro" id="IPR035418">
    <property type="entry name" value="AraC-bd_2"/>
</dbReference>
<evidence type="ECO:0000256" key="2">
    <source>
        <dbReference type="ARBA" id="ARBA00023125"/>
    </source>
</evidence>
<reference evidence="5 6" key="1">
    <citation type="submission" date="2023-07" db="EMBL/GenBank/DDBJ databases">
        <title>Sorghum-associated microbial communities from plants grown in Nebraska, USA.</title>
        <authorList>
            <person name="Schachtman D."/>
        </authorList>
    </citation>
    <scope>NUCLEOTIDE SEQUENCE [LARGE SCALE GENOMIC DNA]</scope>
    <source>
        <strain evidence="5 6">CC222</strain>
    </source>
</reference>
<evidence type="ECO:0000256" key="1">
    <source>
        <dbReference type="ARBA" id="ARBA00023015"/>
    </source>
</evidence>
<protein>
    <submittedName>
        <fullName evidence="5">AraC-like DNA-binding protein</fullName>
    </submittedName>
</protein>
<dbReference type="InterPro" id="IPR050204">
    <property type="entry name" value="AraC_XylS_family_regulators"/>
</dbReference>
<dbReference type="PROSITE" id="PS01124">
    <property type="entry name" value="HTH_ARAC_FAMILY_2"/>
    <property type="match status" value="1"/>
</dbReference>
<comment type="caution">
    <text evidence="5">The sequence shown here is derived from an EMBL/GenBank/DDBJ whole genome shotgun (WGS) entry which is preliminary data.</text>
</comment>
<accession>A0ABT9RYF5</accession>
<dbReference type="Pfam" id="PF14525">
    <property type="entry name" value="AraC_binding_2"/>
    <property type="match status" value="1"/>
</dbReference>
<dbReference type="SMART" id="SM00342">
    <property type="entry name" value="HTH_ARAC"/>
    <property type="match status" value="1"/>
</dbReference>
<dbReference type="EMBL" id="JAUSRE010000025">
    <property type="protein sequence ID" value="MDP9890286.1"/>
    <property type="molecule type" value="Genomic_DNA"/>
</dbReference>
<evidence type="ECO:0000256" key="3">
    <source>
        <dbReference type="ARBA" id="ARBA00023163"/>
    </source>
</evidence>
<keyword evidence="6" id="KW-1185">Reference proteome</keyword>
<evidence type="ECO:0000313" key="5">
    <source>
        <dbReference type="EMBL" id="MDP9890286.1"/>
    </source>
</evidence>
<keyword evidence="3" id="KW-0804">Transcription</keyword>
<keyword evidence="1" id="KW-0805">Transcription regulation</keyword>
<organism evidence="5 6">
    <name type="scientific">Pseudarthrobacter enclensis</name>
    <dbReference type="NCBI Taxonomy" id="993070"/>
    <lineage>
        <taxon>Bacteria</taxon>
        <taxon>Bacillati</taxon>
        <taxon>Actinomycetota</taxon>
        <taxon>Actinomycetes</taxon>
        <taxon>Micrococcales</taxon>
        <taxon>Micrococcaceae</taxon>
        <taxon>Pseudarthrobacter</taxon>
    </lineage>
</organism>
<keyword evidence="2" id="KW-0238">DNA-binding</keyword>